<gene>
    <name evidence="1" type="ORF">FA13DRAFT_1740078</name>
</gene>
<dbReference type="Proteomes" id="UP000298030">
    <property type="component" value="Unassembled WGS sequence"/>
</dbReference>
<reference evidence="1 2" key="1">
    <citation type="journal article" date="2019" name="Nat. Ecol. Evol.">
        <title>Megaphylogeny resolves global patterns of mushroom evolution.</title>
        <authorList>
            <person name="Varga T."/>
            <person name="Krizsan K."/>
            <person name="Foldi C."/>
            <person name="Dima B."/>
            <person name="Sanchez-Garcia M."/>
            <person name="Sanchez-Ramirez S."/>
            <person name="Szollosi G.J."/>
            <person name="Szarkandi J.G."/>
            <person name="Papp V."/>
            <person name="Albert L."/>
            <person name="Andreopoulos W."/>
            <person name="Angelini C."/>
            <person name="Antonin V."/>
            <person name="Barry K.W."/>
            <person name="Bougher N.L."/>
            <person name="Buchanan P."/>
            <person name="Buyck B."/>
            <person name="Bense V."/>
            <person name="Catcheside P."/>
            <person name="Chovatia M."/>
            <person name="Cooper J."/>
            <person name="Damon W."/>
            <person name="Desjardin D."/>
            <person name="Finy P."/>
            <person name="Geml J."/>
            <person name="Haridas S."/>
            <person name="Hughes K."/>
            <person name="Justo A."/>
            <person name="Karasinski D."/>
            <person name="Kautmanova I."/>
            <person name="Kiss B."/>
            <person name="Kocsube S."/>
            <person name="Kotiranta H."/>
            <person name="LaButti K.M."/>
            <person name="Lechner B.E."/>
            <person name="Liimatainen K."/>
            <person name="Lipzen A."/>
            <person name="Lukacs Z."/>
            <person name="Mihaltcheva S."/>
            <person name="Morgado L.N."/>
            <person name="Niskanen T."/>
            <person name="Noordeloos M.E."/>
            <person name="Ohm R.A."/>
            <person name="Ortiz-Santana B."/>
            <person name="Ovrebo C."/>
            <person name="Racz N."/>
            <person name="Riley R."/>
            <person name="Savchenko A."/>
            <person name="Shiryaev A."/>
            <person name="Soop K."/>
            <person name="Spirin V."/>
            <person name="Szebenyi C."/>
            <person name="Tomsovsky M."/>
            <person name="Tulloss R.E."/>
            <person name="Uehling J."/>
            <person name="Grigoriev I.V."/>
            <person name="Vagvolgyi C."/>
            <person name="Papp T."/>
            <person name="Martin F.M."/>
            <person name="Miettinen O."/>
            <person name="Hibbett D.S."/>
            <person name="Nagy L.G."/>
        </authorList>
    </citation>
    <scope>NUCLEOTIDE SEQUENCE [LARGE SCALE GENOMIC DNA]</scope>
    <source>
        <strain evidence="1 2">FP101781</strain>
    </source>
</reference>
<comment type="caution">
    <text evidence="1">The sequence shown here is derived from an EMBL/GenBank/DDBJ whole genome shotgun (WGS) entry which is preliminary data.</text>
</comment>
<dbReference type="AlphaFoldDB" id="A0A4Y7SQ02"/>
<protein>
    <submittedName>
        <fullName evidence="1">Uncharacterized protein</fullName>
    </submittedName>
</protein>
<dbReference type="EMBL" id="QPFP01000079">
    <property type="protein sequence ID" value="TEB23319.1"/>
    <property type="molecule type" value="Genomic_DNA"/>
</dbReference>
<sequence>MKYSSSRRTISSFHLDSGSGSRFLAAMLLPLSLAFGKRSNSVGDRGPSILLRRGFSLNSGLGDVSTVVSCLRRGRKVG</sequence>
<accession>A0A4Y7SQ02</accession>
<proteinExistence type="predicted"/>
<evidence type="ECO:0000313" key="2">
    <source>
        <dbReference type="Proteomes" id="UP000298030"/>
    </source>
</evidence>
<evidence type="ECO:0000313" key="1">
    <source>
        <dbReference type="EMBL" id="TEB23319.1"/>
    </source>
</evidence>
<keyword evidence="2" id="KW-1185">Reference proteome</keyword>
<name>A0A4Y7SQ02_COPMI</name>
<organism evidence="1 2">
    <name type="scientific">Coprinellus micaceus</name>
    <name type="common">Glistening ink-cap mushroom</name>
    <name type="synonym">Coprinus micaceus</name>
    <dbReference type="NCBI Taxonomy" id="71717"/>
    <lineage>
        <taxon>Eukaryota</taxon>
        <taxon>Fungi</taxon>
        <taxon>Dikarya</taxon>
        <taxon>Basidiomycota</taxon>
        <taxon>Agaricomycotina</taxon>
        <taxon>Agaricomycetes</taxon>
        <taxon>Agaricomycetidae</taxon>
        <taxon>Agaricales</taxon>
        <taxon>Agaricineae</taxon>
        <taxon>Psathyrellaceae</taxon>
        <taxon>Coprinellus</taxon>
    </lineage>
</organism>